<comment type="caution">
    <text evidence="2">The sequence shown here is derived from an EMBL/GenBank/DDBJ whole genome shotgun (WGS) entry which is preliminary data.</text>
</comment>
<keyword evidence="3" id="KW-1185">Reference proteome</keyword>
<name>A0AA40B9B7_9PEZI</name>
<accession>A0AA40B9B7</accession>
<sequence length="64" mass="7264">MSRFESKTVPKCEPGNKHQQKQDTDVFSWITAASPMAPILVALVERSQAPHVLDPFFSICRVRH</sequence>
<dbReference type="AlphaFoldDB" id="A0AA40B9B7"/>
<proteinExistence type="predicted"/>
<evidence type="ECO:0000256" key="1">
    <source>
        <dbReference type="SAM" id="MobiDB-lite"/>
    </source>
</evidence>
<feature type="region of interest" description="Disordered" evidence="1">
    <location>
        <begin position="1"/>
        <end position="23"/>
    </location>
</feature>
<dbReference type="Proteomes" id="UP001172102">
    <property type="component" value="Unassembled WGS sequence"/>
</dbReference>
<gene>
    <name evidence="2" type="ORF">B0H67DRAFT_18762</name>
</gene>
<reference evidence="2" key="1">
    <citation type="submission" date="2023-06" db="EMBL/GenBank/DDBJ databases">
        <title>Genome-scale phylogeny and comparative genomics of the fungal order Sordariales.</title>
        <authorList>
            <consortium name="Lawrence Berkeley National Laboratory"/>
            <person name="Hensen N."/>
            <person name="Bonometti L."/>
            <person name="Westerberg I."/>
            <person name="Brannstrom I.O."/>
            <person name="Guillou S."/>
            <person name="Cros-Aarteil S."/>
            <person name="Calhoun S."/>
            <person name="Haridas S."/>
            <person name="Kuo A."/>
            <person name="Mondo S."/>
            <person name="Pangilinan J."/>
            <person name="Riley R."/>
            <person name="Labutti K."/>
            <person name="Andreopoulos B."/>
            <person name="Lipzen A."/>
            <person name="Chen C."/>
            <person name="Yanf M."/>
            <person name="Daum C."/>
            <person name="Ng V."/>
            <person name="Clum A."/>
            <person name="Steindorff A."/>
            <person name="Ohm R."/>
            <person name="Martin F."/>
            <person name="Silar P."/>
            <person name="Natvig D."/>
            <person name="Lalanne C."/>
            <person name="Gautier V."/>
            <person name="Ament-Velasquez S.L."/>
            <person name="Kruys A."/>
            <person name="Hutchinson M.I."/>
            <person name="Powell A.J."/>
            <person name="Barry K."/>
            <person name="Miller A.N."/>
            <person name="Grigoriev I.V."/>
            <person name="Debuchy R."/>
            <person name="Gladieux P."/>
            <person name="Thoren M.H."/>
            <person name="Johannesson H."/>
        </authorList>
    </citation>
    <scope>NUCLEOTIDE SEQUENCE</scope>
    <source>
        <strain evidence="2">SMH4607-1</strain>
    </source>
</reference>
<evidence type="ECO:0000313" key="2">
    <source>
        <dbReference type="EMBL" id="KAK0729992.1"/>
    </source>
</evidence>
<protein>
    <submittedName>
        <fullName evidence="2">Uncharacterized protein</fullName>
    </submittedName>
</protein>
<dbReference type="EMBL" id="JAUKUA010000001">
    <property type="protein sequence ID" value="KAK0729992.1"/>
    <property type="molecule type" value="Genomic_DNA"/>
</dbReference>
<organism evidence="2 3">
    <name type="scientific">Lasiosphaeris hirsuta</name>
    <dbReference type="NCBI Taxonomy" id="260670"/>
    <lineage>
        <taxon>Eukaryota</taxon>
        <taxon>Fungi</taxon>
        <taxon>Dikarya</taxon>
        <taxon>Ascomycota</taxon>
        <taxon>Pezizomycotina</taxon>
        <taxon>Sordariomycetes</taxon>
        <taxon>Sordariomycetidae</taxon>
        <taxon>Sordariales</taxon>
        <taxon>Lasiosphaeriaceae</taxon>
        <taxon>Lasiosphaeris</taxon>
    </lineage>
</organism>
<evidence type="ECO:0000313" key="3">
    <source>
        <dbReference type="Proteomes" id="UP001172102"/>
    </source>
</evidence>